<dbReference type="Pfam" id="PF05013">
    <property type="entry name" value="FGase"/>
    <property type="match status" value="1"/>
</dbReference>
<sequence length="279" mass="29622">MKPAPTDATFSISPAPSGRATPLVFASPHSGVIYPEDMGAAVGLSEASLRSAEDAAVDQLLTASAAVGVVLITGRIGRAYVDLNRGPDELDPVLIVGAPEAPPPGLKTLAGYGVVPRLAGDGRALYDRRLTLEEARGRIGRVHAPYHAALAEQMQAARDRHGRAILIDWHSMPARATGPNGPDVVLGDRYGTSCAVGLTRRLRALFEALGWRVALNRPYAGGYATQSWGRPDEGLEAIQIELNRRLYWDEVASAPSVSWGRCQSGLNRVIAALGEDFAV</sequence>
<dbReference type="GO" id="GO:0016787">
    <property type="term" value="F:hydrolase activity"/>
    <property type="evidence" value="ECO:0007669"/>
    <property type="project" value="UniProtKB-KW"/>
</dbReference>
<gene>
    <name evidence="1" type="ORF">HNP32_000299</name>
</gene>
<keyword evidence="2" id="KW-1185">Reference proteome</keyword>
<evidence type="ECO:0000313" key="2">
    <source>
        <dbReference type="Proteomes" id="UP000539957"/>
    </source>
</evidence>
<dbReference type="SUPFAM" id="SSF53187">
    <property type="entry name" value="Zn-dependent exopeptidases"/>
    <property type="match status" value="1"/>
</dbReference>
<organism evidence="1 2">
    <name type="scientific">Brevundimonas bullata</name>
    <dbReference type="NCBI Taxonomy" id="13160"/>
    <lineage>
        <taxon>Bacteria</taxon>
        <taxon>Pseudomonadati</taxon>
        <taxon>Pseudomonadota</taxon>
        <taxon>Alphaproteobacteria</taxon>
        <taxon>Caulobacterales</taxon>
        <taxon>Caulobacteraceae</taxon>
        <taxon>Brevundimonas</taxon>
    </lineage>
</organism>
<dbReference type="AlphaFoldDB" id="A0A7W7ILK9"/>
<protein>
    <submittedName>
        <fullName evidence="1">N-formylglutamate amidohydrolase</fullName>
    </submittedName>
</protein>
<accession>A0A7W7ILK9</accession>
<dbReference type="Gene3D" id="3.40.630.40">
    <property type="entry name" value="Zn-dependent exopeptidases"/>
    <property type="match status" value="1"/>
</dbReference>
<proteinExistence type="predicted"/>
<evidence type="ECO:0000313" key="1">
    <source>
        <dbReference type="EMBL" id="MBB4796585.1"/>
    </source>
</evidence>
<comment type="caution">
    <text evidence="1">The sequence shown here is derived from an EMBL/GenBank/DDBJ whole genome shotgun (WGS) entry which is preliminary data.</text>
</comment>
<dbReference type="EMBL" id="JACHKY010000001">
    <property type="protein sequence ID" value="MBB4796585.1"/>
    <property type="molecule type" value="Genomic_DNA"/>
</dbReference>
<dbReference type="RefSeq" id="WP_184266237.1">
    <property type="nucleotide sequence ID" value="NZ_JACHKY010000001.1"/>
</dbReference>
<keyword evidence="1" id="KW-0378">Hydrolase</keyword>
<dbReference type="InterPro" id="IPR007709">
    <property type="entry name" value="N-FG_amidohydro"/>
</dbReference>
<name>A0A7W7ILK9_9CAUL</name>
<reference evidence="1 2" key="1">
    <citation type="submission" date="2020-08" db="EMBL/GenBank/DDBJ databases">
        <title>Functional genomics of gut bacteria from endangered species of beetles.</title>
        <authorList>
            <person name="Carlos-Shanley C."/>
        </authorList>
    </citation>
    <scope>NUCLEOTIDE SEQUENCE [LARGE SCALE GENOMIC DNA]</scope>
    <source>
        <strain evidence="1 2">S00123</strain>
    </source>
</reference>
<dbReference type="Proteomes" id="UP000539957">
    <property type="component" value="Unassembled WGS sequence"/>
</dbReference>